<gene>
    <name evidence="1" type="ORF">O181_053870</name>
</gene>
<reference evidence="1" key="1">
    <citation type="submission" date="2021-03" db="EMBL/GenBank/DDBJ databases">
        <title>Draft genome sequence of rust myrtle Austropuccinia psidii MF-1, a brazilian biotype.</title>
        <authorList>
            <person name="Quecine M.C."/>
            <person name="Pachon D.M.R."/>
            <person name="Bonatelli M.L."/>
            <person name="Correr F.H."/>
            <person name="Franceschini L.M."/>
            <person name="Leite T.F."/>
            <person name="Margarido G.R.A."/>
            <person name="Almeida C.A."/>
            <person name="Ferrarezi J.A."/>
            <person name="Labate C.A."/>
        </authorList>
    </citation>
    <scope>NUCLEOTIDE SEQUENCE</scope>
    <source>
        <strain evidence="1">MF-1</strain>
    </source>
</reference>
<dbReference type="OrthoDB" id="7691805at2759"/>
<name>A0A9Q3E1D2_9BASI</name>
<evidence type="ECO:0000313" key="1">
    <source>
        <dbReference type="EMBL" id="MBW0514155.1"/>
    </source>
</evidence>
<dbReference type="AlphaFoldDB" id="A0A9Q3E1D2"/>
<dbReference type="EMBL" id="AVOT02023852">
    <property type="protein sequence ID" value="MBW0514155.1"/>
    <property type="molecule type" value="Genomic_DNA"/>
</dbReference>
<keyword evidence="2" id="KW-1185">Reference proteome</keyword>
<protein>
    <submittedName>
        <fullName evidence="1">Uncharacterized protein</fullName>
    </submittedName>
</protein>
<evidence type="ECO:0000313" key="2">
    <source>
        <dbReference type="Proteomes" id="UP000765509"/>
    </source>
</evidence>
<organism evidence="1 2">
    <name type="scientific">Austropuccinia psidii MF-1</name>
    <dbReference type="NCBI Taxonomy" id="1389203"/>
    <lineage>
        <taxon>Eukaryota</taxon>
        <taxon>Fungi</taxon>
        <taxon>Dikarya</taxon>
        <taxon>Basidiomycota</taxon>
        <taxon>Pucciniomycotina</taxon>
        <taxon>Pucciniomycetes</taxon>
        <taxon>Pucciniales</taxon>
        <taxon>Sphaerophragmiaceae</taxon>
        <taxon>Austropuccinia</taxon>
    </lineage>
</organism>
<dbReference type="Proteomes" id="UP000765509">
    <property type="component" value="Unassembled WGS sequence"/>
</dbReference>
<sequence length="101" mass="11462">MNIELCAQCLYSACTNKIPKNSTPEAIEKWNMAKNEVVSLISNTLDHNVLIRILDSQAVFSANSLWSNIHSKLAPQTFVNKGRIWLKWEGLKLKGNIEQYS</sequence>
<accession>A0A9Q3E1D2</accession>
<comment type="caution">
    <text evidence="1">The sequence shown here is derived from an EMBL/GenBank/DDBJ whole genome shotgun (WGS) entry which is preliminary data.</text>
</comment>
<proteinExistence type="predicted"/>